<keyword evidence="11" id="KW-1185">Reference proteome</keyword>
<evidence type="ECO:0000256" key="5">
    <source>
        <dbReference type="ARBA" id="ARBA00022741"/>
    </source>
</evidence>
<comment type="pathway">
    <text evidence="2">Cofactor biosynthesis; tetrahydrofolate biosynthesis; 2-amino-4-hydroxy-6-hydroxymethyl-7,8-dihydropteridine diphosphate from 7,8-dihydroneopterin triphosphate: step 4/4.</text>
</comment>
<keyword evidence="4 10" id="KW-0808">Transferase</keyword>
<dbReference type="PANTHER" id="PTHR43071">
    <property type="entry name" value="2-AMINO-4-HYDROXY-6-HYDROXYMETHYLDIHYDROPTERIDINE PYROPHOSPHOKINASE"/>
    <property type="match status" value="1"/>
</dbReference>
<dbReference type="EC" id="2.7.6.3" evidence="3"/>
<keyword evidence="7" id="KW-0067">ATP-binding</keyword>
<dbReference type="InterPro" id="IPR035907">
    <property type="entry name" value="Hppk_sf"/>
</dbReference>
<evidence type="ECO:0000256" key="4">
    <source>
        <dbReference type="ARBA" id="ARBA00022679"/>
    </source>
</evidence>
<dbReference type="GO" id="GO:0003848">
    <property type="term" value="F:2-amino-4-hydroxy-6-hydroxymethyldihydropteridine diphosphokinase activity"/>
    <property type="evidence" value="ECO:0007669"/>
    <property type="project" value="UniProtKB-EC"/>
</dbReference>
<gene>
    <name evidence="10" type="primary">folK</name>
    <name evidence="10" type="ORF">MOHU_10910</name>
</gene>
<dbReference type="NCBIfam" id="TIGR01498">
    <property type="entry name" value="folK"/>
    <property type="match status" value="1"/>
</dbReference>
<evidence type="ECO:0000256" key="8">
    <source>
        <dbReference type="ARBA" id="ARBA00022909"/>
    </source>
</evidence>
<accession>A0A2T0AU29</accession>
<evidence type="ECO:0000256" key="2">
    <source>
        <dbReference type="ARBA" id="ARBA00005051"/>
    </source>
</evidence>
<dbReference type="CDD" id="cd00483">
    <property type="entry name" value="HPPK"/>
    <property type="match status" value="1"/>
</dbReference>
<keyword evidence="8" id="KW-0289">Folate biosynthesis</keyword>
<dbReference type="PANTHER" id="PTHR43071:SF1">
    <property type="entry name" value="2-AMINO-4-HYDROXY-6-HYDROXYMETHYLDIHYDROPTERIDINE PYROPHOSPHOKINASE"/>
    <property type="match status" value="1"/>
</dbReference>
<dbReference type="UniPathway" id="UPA00077">
    <property type="reaction ID" value="UER00155"/>
</dbReference>
<evidence type="ECO:0000256" key="3">
    <source>
        <dbReference type="ARBA" id="ARBA00013253"/>
    </source>
</evidence>
<dbReference type="GO" id="GO:0046654">
    <property type="term" value="P:tetrahydrofolate biosynthetic process"/>
    <property type="evidence" value="ECO:0007669"/>
    <property type="project" value="UniProtKB-UniPathway"/>
</dbReference>
<sequence length="124" mass="14130">MKLPRWAKRNRGGFFNGVVQIKTTLSPRALLDVVLGIEERIGRVRRERWGPRNIDIDILIYDSLIVDEPDLKIPHPRLIERAFTLIPLAEIAPELVLPNGRRAAEAARGPFDGQVVLPYREARC</sequence>
<dbReference type="InterPro" id="IPR000550">
    <property type="entry name" value="Hppk"/>
</dbReference>
<dbReference type="AlphaFoldDB" id="A0A2T0AU29"/>
<dbReference type="GO" id="GO:0005524">
    <property type="term" value="F:ATP binding"/>
    <property type="evidence" value="ECO:0007669"/>
    <property type="project" value="UniProtKB-KW"/>
</dbReference>
<dbReference type="SUPFAM" id="SSF55083">
    <property type="entry name" value="6-hydroxymethyl-7,8-dihydropterin pyrophosphokinase, HPPK"/>
    <property type="match status" value="1"/>
</dbReference>
<evidence type="ECO:0000256" key="7">
    <source>
        <dbReference type="ARBA" id="ARBA00022840"/>
    </source>
</evidence>
<name>A0A2T0AU29_9FIRM</name>
<protein>
    <recommendedName>
        <fullName evidence="3">2-amino-4-hydroxy-6-hydroxymethyldihydropteridine diphosphokinase</fullName>
        <ecNumber evidence="3">2.7.6.3</ecNumber>
    </recommendedName>
</protein>
<dbReference type="Proteomes" id="UP000238415">
    <property type="component" value="Unassembled WGS sequence"/>
</dbReference>
<evidence type="ECO:0000256" key="1">
    <source>
        <dbReference type="ARBA" id="ARBA00000198"/>
    </source>
</evidence>
<feature type="domain" description="7,8-dihydro-6-hydroxymethylpterin-pyrophosphokinase" evidence="9">
    <location>
        <begin position="48"/>
        <end position="59"/>
    </location>
</feature>
<comment type="catalytic activity">
    <reaction evidence="1">
        <text>6-hydroxymethyl-7,8-dihydropterin + ATP = (7,8-dihydropterin-6-yl)methyl diphosphate + AMP + H(+)</text>
        <dbReference type="Rhea" id="RHEA:11412"/>
        <dbReference type="ChEBI" id="CHEBI:15378"/>
        <dbReference type="ChEBI" id="CHEBI:30616"/>
        <dbReference type="ChEBI" id="CHEBI:44841"/>
        <dbReference type="ChEBI" id="CHEBI:72950"/>
        <dbReference type="ChEBI" id="CHEBI:456215"/>
        <dbReference type="EC" id="2.7.6.3"/>
    </reaction>
</comment>
<keyword evidence="5" id="KW-0547">Nucleotide-binding</keyword>
<dbReference type="EMBL" id="PVXM01000015">
    <property type="protein sequence ID" value="PRR73949.1"/>
    <property type="molecule type" value="Genomic_DNA"/>
</dbReference>
<dbReference type="Pfam" id="PF01288">
    <property type="entry name" value="HPPK"/>
    <property type="match status" value="1"/>
</dbReference>
<dbReference type="GO" id="GO:0046656">
    <property type="term" value="P:folic acid biosynthetic process"/>
    <property type="evidence" value="ECO:0007669"/>
    <property type="project" value="UniProtKB-KW"/>
</dbReference>
<organism evidence="10 11">
    <name type="scientific">Neomoorella humiferrea</name>
    <dbReference type="NCBI Taxonomy" id="676965"/>
    <lineage>
        <taxon>Bacteria</taxon>
        <taxon>Bacillati</taxon>
        <taxon>Bacillota</taxon>
        <taxon>Clostridia</taxon>
        <taxon>Neomoorellales</taxon>
        <taxon>Neomoorellaceae</taxon>
        <taxon>Neomoorella</taxon>
    </lineage>
</organism>
<proteinExistence type="predicted"/>
<evidence type="ECO:0000313" key="11">
    <source>
        <dbReference type="Proteomes" id="UP000238415"/>
    </source>
</evidence>
<comment type="caution">
    <text evidence="10">The sequence shown here is derived from an EMBL/GenBank/DDBJ whole genome shotgun (WGS) entry which is preliminary data.</text>
</comment>
<dbReference type="PROSITE" id="PS00794">
    <property type="entry name" value="HPPK"/>
    <property type="match status" value="1"/>
</dbReference>
<reference evidence="10 11" key="1">
    <citation type="submission" date="2018-03" db="EMBL/GenBank/DDBJ databases">
        <title>Genome sequence of Moorella humiferrea DSM 23265.</title>
        <authorList>
            <person name="Poehlein A."/>
            <person name="Daniel R."/>
        </authorList>
    </citation>
    <scope>NUCLEOTIDE SEQUENCE [LARGE SCALE GENOMIC DNA]</scope>
    <source>
        <strain evidence="10 11">DSM 23265</strain>
    </source>
</reference>
<evidence type="ECO:0000256" key="6">
    <source>
        <dbReference type="ARBA" id="ARBA00022777"/>
    </source>
</evidence>
<evidence type="ECO:0000313" key="10">
    <source>
        <dbReference type="EMBL" id="PRR73949.1"/>
    </source>
</evidence>
<dbReference type="Gene3D" id="3.30.70.560">
    <property type="entry name" value="7,8-Dihydro-6-hydroxymethylpterin-pyrophosphokinase HPPK"/>
    <property type="match status" value="1"/>
</dbReference>
<dbReference type="GO" id="GO:0016301">
    <property type="term" value="F:kinase activity"/>
    <property type="evidence" value="ECO:0007669"/>
    <property type="project" value="UniProtKB-KW"/>
</dbReference>
<evidence type="ECO:0000259" key="9">
    <source>
        <dbReference type="PROSITE" id="PS00794"/>
    </source>
</evidence>
<keyword evidence="6 10" id="KW-0418">Kinase</keyword>